<dbReference type="InterPro" id="IPR046432">
    <property type="entry name" value="TASOR"/>
</dbReference>
<sequence length="1908" mass="210710">MPAVPSGMQYYGYYSLSEKQPKQMYKCTSEFKSKMIRPTSCFHLALSVARKDIMQEVEKQQDPLKETIKERISEEADVSALQTQVGDTLQETGSNEEVNEYGSNSELSQQTTTSVDFTASSHMPVVNEYGTALESNLTEDDENINEYGTKVGKTLESKLTEDNHKINEYGTKINEVQDSEITKQSAQNENKDTSKMDEAVTSECKDQNKEELLLTPNVKGPENQQKEISSEGKKDDDKGNIFEIFQTAEVGPETTAPNTSSSKPEINDVLEIEAPNDDFDEEMETSHIAETEYDSVQEDTASKKISGPTPEQLSKLQELVQSMAKPGPKTEQIEKEKKKTAAKKPSLLTKAFKQALMTKKQNVETARATAILKSIKERAKESVKAKVQPELQIKKPSVPIEDAYEAEAYENEEFEVAKPGALPKVSKPVILFKPPPMDLNNAKDVRERYHQALVNKEIIVPPIPEIGYHTNYENRQRQKMEEGDVLVLHDLFYKKKIVGKTGAIIDSDLTDITVVESLKLFVQFTGKICEDSDVVQQKNDFLNYVLSPFKDQTKKFNDSHLSALSPIVNSLYKNRKARKPSMKPSRKRKIRVLKQVKKVAISRQKKSEKIILPQLQSKAPQQVKDLAKPVIQDTHIPVSGVKDQKQVVDQVPKVKQQLPTEEHHIPTGIKPITEEQTQSGDLKHIETEVSMEKKVKLTEVPNESVKDIQSENTEKTTLEIKIANEEQLIKEQEELTLEQEELIARLTKKSIFLPTDSKEALPQIQSVEPSKRKQDDQFGDDRKKPKMDIPVDKSIESMNDDAVVPPLKPGLSRERSDSPKPKDRKRKKIEKMDEMSSKVIAGLVDEIDDEHHLESKQSTDDAKKRKMEEDSGTENLPKITEAKADVRMEVDALPDISKAVASRSPVKTANIPLPVPRAAELMQKSDALKQSESTVEQPKTMEPTNVDKPVSRWDKVTKKPIVLEIGKPTDLSKKTQIVEKIVAVKTKEKSASPEKEETSVSKIPQFIIQKVSQPVVNPGTIGCFPYPSASPATKEPKSDPAPNIPVPSYYDTSISGQYSTTLSYTTSAGAPSGEAVKPDSTSKTSTAKPFFIGKMKKFSSAKETADATKAGEKAETVAENEAPPPPPPEDKLDAPVPPIPEPPPPLPEDIPKPTQYSSKPVAYSSKPVAYTTSQSSVKPPEPPPAKISLSTLDSATEEAVNQQAANAKAWQEYWKKQQDGTPASSSETEAGATPWTAEQQQWASQYGYDQYNQYSQGDQQGNWQNYWYGQGYNYPQGGSGYDQYSDPNQCQGGPPPGPWMGIEGHPPPPPFGAPPPPWGMPPPPWGQWGPPPPQGQWGEGYNNDYEQDNRPSGDWMPTAERMKDLKVTKVSPRDGTCMYVHNKDKAKCKSVHRFLLFMGAKDFDPYSPTLLKAIRKVEAIVLIHKDDKDLIHTVPNLVQLKQDPGIQFLSYNDVIDVKEKSYLPILEKGGIAMLDNEVLFSTPPESLQTLCDYFESQTWKEGTNWCIKVHAHTMLKLQKLKMDSNPAMAAANKHAEETLAIIKLYKDVGVVDIMVKHDCDKHRKSYLEAQDYLHCYTHIQNENIKIARHHILISDIDPSSVSGQMFLHNGIDIQTFSSFCKKYAKLDVLVLPQSVQGPSGVDHPLYRAALLSSGTEQLLSPYTPDESSMAEALPLLPPGTSPPRDTPHLKPPPMRPPPKIPSLFEIRPQGSEMDTAQSDSPSQDSWHTGPRGPPQSQVSPHHSTRGPPGQESGEGRFNVPPPHGGHGSQVSPPGGSRPPPANGPRGPPPSHSDPWGPPLNQSGPRGPPPNQSVHRGPSPSQSGPRGPPSNQSGPRGPPPSQSGPPPSQSGPPPSQFGPRGPPPSELDHKGPPPSQYGPRGPSPKSLTGANMTPITPNVGPRGALSGGI</sequence>
<dbReference type="OrthoDB" id="5960959at2759"/>
<dbReference type="Proteomes" id="UP000749559">
    <property type="component" value="Unassembled WGS sequence"/>
</dbReference>
<feature type="region of interest" description="Disordered" evidence="2">
    <location>
        <begin position="926"/>
        <end position="952"/>
    </location>
</feature>
<accession>A0A8S4NXK3</accession>
<evidence type="ECO:0000256" key="1">
    <source>
        <dbReference type="SAM" id="Coils"/>
    </source>
</evidence>
<protein>
    <submittedName>
        <fullName evidence="5">Uncharacterized protein</fullName>
    </submittedName>
</protein>
<dbReference type="InterPro" id="IPR056243">
    <property type="entry name" value="TASOR_ab_dom"/>
</dbReference>
<feature type="compositionally biased region" description="Polar residues" evidence="2">
    <location>
        <begin position="1712"/>
        <end position="1726"/>
    </location>
</feature>
<feature type="region of interest" description="Disordered" evidence="2">
    <location>
        <begin position="1021"/>
        <end position="1187"/>
    </location>
</feature>
<feature type="compositionally biased region" description="Basic and acidic residues" evidence="2">
    <location>
        <begin position="189"/>
        <end position="212"/>
    </location>
</feature>
<feature type="compositionally biased region" description="Basic and acidic residues" evidence="2">
    <location>
        <begin position="769"/>
        <end position="795"/>
    </location>
</feature>
<dbReference type="GO" id="GO:0045814">
    <property type="term" value="P:negative regulation of gene expression, epigenetic"/>
    <property type="evidence" value="ECO:0007669"/>
    <property type="project" value="InterPro"/>
</dbReference>
<evidence type="ECO:0000313" key="6">
    <source>
        <dbReference type="Proteomes" id="UP000749559"/>
    </source>
</evidence>
<organism evidence="5 6">
    <name type="scientific">Owenia fusiformis</name>
    <name type="common">Polychaete worm</name>
    <dbReference type="NCBI Taxonomy" id="6347"/>
    <lineage>
        <taxon>Eukaryota</taxon>
        <taxon>Metazoa</taxon>
        <taxon>Spiralia</taxon>
        <taxon>Lophotrochozoa</taxon>
        <taxon>Annelida</taxon>
        <taxon>Polychaeta</taxon>
        <taxon>Sedentaria</taxon>
        <taxon>Canalipalpata</taxon>
        <taxon>Sabellida</taxon>
        <taxon>Oweniida</taxon>
        <taxon>Oweniidae</taxon>
        <taxon>Owenia</taxon>
    </lineage>
</organism>
<dbReference type="PANTHER" id="PTHR16207:SF11">
    <property type="entry name" value="SET DOMAIN-CONTAINING PROTEIN"/>
    <property type="match status" value="1"/>
</dbReference>
<dbReference type="InterPro" id="IPR056242">
    <property type="entry name" value="PIN_TASOR"/>
</dbReference>
<feature type="coiled-coil region" evidence="1">
    <location>
        <begin position="708"/>
        <end position="749"/>
    </location>
</feature>
<feature type="compositionally biased region" description="Polar residues" evidence="2">
    <location>
        <begin position="1884"/>
        <end position="1895"/>
    </location>
</feature>
<dbReference type="Pfam" id="PF23314">
    <property type="entry name" value="TASOR_alpha-beta"/>
    <property type="match status" value="1"/>
</dbReference>
<evidence type="ECO:0000259" key="4">
    <source>
        <dbReference type="Pfam" id="PF24630"/>
    </source>
</evidence>
<feature type="compositionally biased region" description="Basic and acidic residues" evidence="2">
    <location>
        <begin position="811"/>
        <end position="821"/>
    </location>
</feature>
<feature type="compositionally biased region" description="Pro residues" evidence="2">
    <location>
        <begin position="1835"/>
        <end position="1864"/>
    </location>
</feature>
<name>A0A8S4NXK3_OWEFU</name>
<feature type="compositionally biased region" description="Polar residues" evidence="2">
    <location>
        <begin position="928"/>
        <end position="937"/>
    </location>
</feature>
<feature type="region of interest" description="Disordered" evidence="2">
    <location>
        <begin position="323"/>
        <end position="342"/>
    </location>
</feature>
<gene>
    <name evidence="5" type="ORF">OFUS_LOCUS11304</name>
</gene>
<feature type="compositionally biased region" description="Polar residues" evidence="2">
    <location>
        <begin position="1219"/>
        <end position="1228"/>
    </location>
</feature>
<feature type="compositionally biased region" description="Basic and acidic residues" evidence="2">
    <location>
        <begin position="224"/>
        <end position="238"/>
    </location>
</feature>
<keyword evidence="6" id="KW-1185">Reference proteome</keyword>
<feature type="compositionally biased region" description="Basic and acidic residues" evidence="2">
    <location>
        <begin position="849"/>
        <end position="869"/>
    </location>
</feature>
<dbReference type="GO" id="GO:0005654">
    <property type="term" value="C:nucleoplasm"/>
    <property type="evidence" value="ECO:0007669"/>
    <property type="project" value="TreeGrafter"/>
</dbReference>
<feature type="compositionally biased region" description="Basic and acidic residues" evidence="2">
    <location>
        <begin position="1103"/>
        <end position="1116"/>
    </location>
</feature>
<feature type="compositionally biased region" description="Pro residues" evidence="2">
    <location>
        <begin position="1135"/>
        <end position="1148"/>
    </location>
</feature>
<feature type="non-terminal residue" evidence="5">
    <location>
        <position position="1908"/>
    </location>
</feature>
<feature type="domain" description="TASOR PIN" evidence="4">
    <location>
        <begin position="1470"/>
        <end position="1625"/>
    </location>
</feature>
<feature type="compositionally biased region" description="Low complexity" evidence="2">
    <location>
        <begin position="1815"/>
        <end position="1834"/>
    </location>
</feature>
<comment type="caution">
    <text evidence="5">The sequence shown here is derived from an EMBL/GenBank/DDBJ whole genome shotgun (WGS) entry which is preliminary data.</text>
</comment>
<evidence type="ECO:0000256" key="2">
    <source>
        <dbReference type="SAM" id="MobiDB-lite"/>
    </source>
</evidence>
<feature type="compositionally biased region" description="Pro residues" evidence="2">
    <location>
        <begin position="1689"/>
        <end position="1700"/>
    </location>
</feature>
<evidence type="ECO:0000259" key="3">
    <source>
        <dbReference type="Pfam" id="PF23314"/>
    </source>
</evidence>
<feature type="region of interest" description="Disordered" evidence="2">
    <location>
        <begin position="760"/>
        <end position="882"/>
    </location>
</feature>
<feature type="compositionally biased region" description="Pro residues" evidence="2">
    <location>
        <begin position="1775"/>
        <end position="1797"/>
    </location>
</feature>
<dbReference type="PANTHER" id="PTHR16207">
    <property type="entry name" value="SET DOMAIN-CONTAINING PROTEIN"/>
    <property type="match status" value="1"/>
</dbReference>
<reference evidence="5" key="1">
    <citation type="submission" date="2022-03" db="EMBL/GenBank/DDBJ databases">
        <authorList>
            <person name="Martin C."/>
        </authorList>
    </citation>
    <scope>NUCLEOTIDE SEQUENCE</scope>
</reference>
<dbReference type="EMBL" id="CAIIXF020000005">
    <property type="protein sequence ID" value="CAH1785206.1"/>
    <property type="molecule type" value="Genomic_DNA"/>
</dbReference>
<feature type="region of interest" description="Disordered" evidence="2">
    <location>
        <begin position="1658"/>
        <end position="1908"/>
    </location>
</feature>
<evidence type="ECO:0000313" key="5">
    <source>
        <dbReference type="EMBL" id="CAH1785206.1"/>
    </source>
</evidence>
<feature type="compositionally biased region" description="Polar residues" evidence="2">
    <location>
        <begin position="1050"/>
        <end position="1069"/>
    </location>
</feature>
<feature type="region of interest" description="Disordered" evidence="2">
    <location>
        <begin position="1212"/>
        <end position="1238"/>
    </location>
</feature>
<feature type="region of interest" description="Disordered" evidence="2">
    <location>
        <begin position="171"/>
        <end position="238"/>
    </location>
</feature>
<feature type="domain" description="TASOR alpha/beta" evidence="3">
    <location>
        <begin position="1377"/>
        <end position="1463"/>
    </location>
</feature>
<dbReference type="Pfam" id="PF24630">
    <property type="entry name" value="PIN_TASOR"/>
    <property type="match status" value="1"/>
</dbReference>
<keyword evidence="1" id="KW-0175">Coiled coil</keyword>
<proteinExistence type="predicted"/>